<dbReference type="Gene3D" id="3.30.420.10">
    <property type="entry name" value="Ribonuclease H-like superfamily/Ribonuclease H"/>
    <property type="match status" value="1"/>
</dbReference>
<dbReference type="InterPro" id="IPR036397">
    <property type="entry name" value="RNaseH_sf"/>
</dbReference>
<evidence type="ECO:0000313" key="4">
    <source>
        <dbReference type="Proteomes" id="UP000265515"/>
    </source>
</evidence>
<dbReference type="GO" id="GO:0003676">
    <property type="term" value="F:nucleic acid binding"/>
    <property type="evidence" value="ECO:0007669"/>
    <property type="project" value="InterPro"/>
</dbReference>
<feature type="region of interest" description="Disordered" evidence="1">
    <location>
        <begin position="220"/>
        <end position="376"/>
    </location>
</feature>
<dbReference type="Gramene" id="GBG82135">
    <property type="protein sequence ID" value="GBG82135"/>
    <property type="gene ID" value="CBR_g34416"/>
</dbReference>
<feature type="compositionally biased region" description="Basic and acidic residues" evidence="1">
    <location>
        <begin position="312"/>
        <end position="328"/>
    </location>
</feature>
<dbReference type="InterPro" id="IPR012337">
    <property type="entry name" value="RNaseH-like_sf"/>
</dbReference>
<feature type="compositionally biased region" description="Acidic residues" evidence="1">
    <location>
        <begin position="242"/>
        <end position="256"/>
    </location>
</feature>
<reference evidence="3 4" key="1">
    <citation type="journal article" date="2018" name="Cell">
        <title>The Chara Genome: Secondary Complexity and Implications for Plant Terrestrialization.</title>
        <authorList>
            <person name="Nishiyama T."/>
            <person name="Sakayama H."/>
            <person name="Vries J.D."/>
            <person name="Buschmann H."/>
            <person name="Saint-Marcoux D."/>
            <person name="Ullrich K.K."/>
            <person name="Haas F.B."/>
            <person name="Vanderstraeten L."/>
            <person name="Becker D."/>
            <person name="Lang D."/>
            <person name="Vosolsobe S."/>
            <person name="Rombauts S."/>
            <person name="Wilhelmsson P.K.I."/>
            <person name="Janitza P."/>
            <person name="Kern R."/>
            <person name="Heyl A."/>
            <person name="Rumpler F."/>
            <person name="Villalobos L.I.A.C."/>
            <person name="Clay J.M."/>
            <person name="Skokan R."/>
            <person name="Toyoda A."/>
            <person name="Suzuki Y."/>
            <person name="Kagoshima H."/>
            <person name="Schijlen E."/>
            <person name="Tajeshwar N."/>
            <person name="Catarino B."/>
            <person name="Hetherington A.J."/>
            <person name="Saltykova A."/>
            <person name="Bonnot C."/>
            <person name="Breuninger H."/>
            <person name="Symeonidi A."/>
            <person name="Radhakrishnan G.V."/>
            <person name="Van Nieuwerburgh F."/>
            <person name="Deforce D."/>
            <person name="Chang C."/>
            <person name="Karol K.G."/>
            <person name="Hedrich R."/>
            <person name="Ulvskov P."/>
            <person name="Glockner G."/>
            <person name="Delwiche C.F."/>
            <person name="Petrasek J."/>
            <person name="Van de Peer Y."/>
            <person name="Friml J."/>
            <person name="Beilby M."/>
            <person name="Dolan L."/>
            <person name="Kohara Y."/>
            <person name="Sugano S."/>
            <person name="Fujiyama A."/>
            <person name="Delaux P.-M."/>
            <person name="Quint M."/>
            <person name="TheiBen G."/>
            <person name="Hagemann M."/>
            <person name="Harholt J."/>
            <person name="Dunand C."/>
            <person name="Zachgo S."/>
            <person name="Langdale J."/>
            <person name="Maumus F."/>
            <person name="Straeten D.V.D."/>
            <person name="Gould S.B."/>
            <person name="Rensing S.A."/>
        </authorList>
    </citation>
    <scope>NUCLEOTIDE SEQUENCE [LARGE SCALE GENOMIC DNA]</scope>
    <source>
        <strain evidence="3 4">S276</strain>
    </source>
</reference>
<dbReference type="AlphaFoldDB" id="A0A388LIR9"/>
<organism evidence="3 4">
    <name type="scientific">Chara braunii</name>
    <name type="common">Braun's stonewort</name>
    <dbReference type="NCBI Taxonomy" id="69332"/>
    <lineage>
        <taxon>Eukaryota</taxon>
        <taxon>Viridiplantae</taxon>
        <taxon>Streptophyta</taxon>
        <taxon>Charophyceae</taxon>
        <taxon>Charales</taxon>
        <taxon>Characeae</taxon>
        <taxon>Chara</taxon>
    </lineage>
</organism>
<dbReference type="EMBL" id="BFEA01000397">
    <property type="protein sequence ID" value="GBG82135.1"/>
    <property type="molecule type" value="Genomic_DNA"/>
</dbReference>
<evidence type="ECO:0000256" key="1">
    <source>
        <dbReference type="SAM" id="MobiDB-lite"/>
    </source>
</evidence>
<evidence type="ECO:0000313" key="3">
    <source>
        <dbReference type="EMBL" id="GBG82135.1"/>
    </source>
</evidence>
<dbReference type="PROSITE" id="PS50994">
    <property type="entry name" value="INTEGRASE"/>
    <property type="match status" value="1"/>
</dbReference>
<accession>A0A388LIR9</accession>
<keyword evidence="4" id="KW-1185">Reference proteome</keyword>
<sequence length="376" mass="41843">MEIARYVNRFLGMHQDTEEILTDNGAEFRGEVLRNLVLHGVAIRNTASHMSQSNGLVENANWVIKTALQRNIAARDPRPCPDIVDHILAVHRGTSHESTGLSPFQLRTNSVWRTSVEGEILAFLFGTVRPGYWELIAQELTILVAQLADDLPLDIIAQDDEHLVLLVLYRTLTPYLQWSACVEGAAKHIPPSQQQYLDPRTALDPAFFRYPTSEQFAAIREEEEEEDSTGSDEGEGVRDQGGDSDEVLGEEDETPEEGSYSEHSEGEQSEEEEDEEGEEEHEEEHEEGPAGSEWEAVPEEALRTGTEAEDPEAARKREEIAAGKKELELASAASLHIHDDPNRDPEPPRPEDGDLAATTPTPSVRRRRFGAGRVLG</sequence>
<comment type="caution">
    <text evidence="3">The sequence shown here is derived from an EMBL/GenBank/DDBJ whole genome shotgun (WGS) entry which is preliminary data.</text>
</comment>
<protein>
    <recommendedName>
        <fullName evidence="2">Integrase catalytic domain-containing protein</fullName>
    </recommendedName>
</protein>
<dbReference type="InterPro" id="IPR001584">
    <property type="entry name" value="Integrase_cat-core"/>
</dbReference>
<dbReference type="GO" id="GO:0015074">
    <property type="term" value="P:DNA integration"/>
    <property type="evidence" value="ECO:0007669"/>
    <property type="project" value="InterPro"/>
</dbReference>
<dbReference type="Proteomes" id="UP000265515">
    <property type="component" value="Unassembled WGS sequence"/>
</dbReference>
<feature type="domain" description="Integrase catalytic" evidence="2">
    <location>
        <begin position="1"/>
        <end position="111"/>
    </location>
</feature>
<evidence type="ECO:0000259" key="2">
    <source>
        <dbReference type="PROSITE" id="PS50994"/>
    </source>
</evidence>
<feature type="compositionally biased region" description="Acidic residues" evidence="1">
    <location>
        <begin position="267"/>
        <end position="286"/>
    </location>
</feature>
<proteinExistence type="predicted"/>
<name>A0A388LIR9_CHABU</name>
<gene>
    <name evidence="3" type="ORF">CBR_g34416</name>
</gene>
<feature type="compositionally biased region" description="Acidic residues" evidence="1">
    <location>
        <begin position="221"/>
        <end position="234"/>
    </location>
</feature>
<dbReference type="SUPFAM" id="SSF53098">
    <property type="entry name" value="Ribonuclease H-like"/>
    <property type="match status" value="1"/>
</dbReference>
<feature type="compositionally biased region" description="Basic and acidic residues" evidence="1">
    <location>
        <begin position="336"/>
        <end position="352"/>
    </location>
</feature>